<gene>
    <name evidence="2" type="ORF">RSA13_09120</name>
</gene>
<evidence type="ECO:0000256" key="1">
    <source>
        <dbReference type="PROSITE-ProRule" id="PRU00339"/>
    </source>
</evidence>
<dbReference type="GeneID" id="61252283"/>
<reference evidence="2 3" key="1">
    <citation type="journal article" date="2016" name="Front. Microbiol.">
        <title>Genomic Resource of Rice Seed Associated Bacteria.</title>
        <authorList>
            <person name="Midha S."/>
            <person name="Bansal K."/>
            <person name="Sharma S."/>
            <person name="Kumar N."/>
            <person name="Patil P.P."/>
            <person name="Chaudhry V."/>
            <person name="Patil P.B."/>
        </authorList>
    </citation>
    <scope>NUCLEOTIDE SEQUENCE [LARGE SCALE GENOMIC DNA]</scope>
    <source>
        <strain evidence="2 3">RSA13</strain>
    </source>
</reference>
<dbReference type="SUPFAM" id="SSF48452">
    <property type="entry name" value="TPR-like"/>
    <property type="match status" value="1"/>
</dbReference>
<dbReference type="SMART" id="SM00028">
    <property type="entry name" value="TPR"/>
    <property type="match status" value="3"/>
</dbReference>
<dbReference type="InterPro" id="IPR019734">
    <property type="entry name" value="TPR_rpt"/>
</dbReference>
<evidence type="ECO:0000313" key="2">
    <source>
        <dbReference type="EMBL" id="KTS98655.1"/>
    </source>
</evidence>
<comment type="caution">
    <text evidence="2">The sequence shown here is derived from an EMBL/GenBank/DDBJ whole genome shotgun (WGS) entry which is preliminary data.</text>
</comment>
<feature type="repeat" description="TPR" evidence="1">
    <location>
        <begin position="28"/>
        <end position="61"/>
    </location>
</feature>
<organism evidence="2 3">
    <name type="scientific">Pantoea stewartii</name>
    <dbReference type="NCBI Taxonomy" id="66269"/>
    <lineage>
        <taxon>Bacteria</taxon>
        <taxon>Pseudomonadati</taxon>
        <taxon>Pseudomonadota</taxon>
        <taxon>Gammaproteobacteria</taxon>
        <taxon>Enterobacterales</taxon>
        <taxon>Erwiniaceae</taxon>
        <taxon>Pantoea</taxon>
    </lineage>
</organism>
<dbReference type="InterPro" id="IPR013360">
    <property type="entry name" value="Pilus_4_PilW"/>
</dbReference>
<dbReference type="PROSITE" id="PS50005">
    <property type="entry name" value="TPR"/>
    <property type="match status" value="1"/>
</dbReference>
<proteinExistence type="predicted"/>
<protein>
    <submittedName>
        <fullName evidence="2">Pilus assembly protein PilW</fullName>
    </submittedName>
</protein>
<dbReference type="Proteomes" id="UP000072520">
    <property type="component" value="Unassembled WGS sequence"/>
</dbReference>
<name>A0AB34VHL6_9GAMM</name>
<keyword evidence="1" id="KW-0802">TPR repeat</keyword>
<dbReference type="RefSeq" id="WP_033740890.1">
    <property type="nucleotide sequence ID" value="NZ_CP046585.1"/>
</dbReference>
<dbReference type="Gene3D" id="1.25.40.10">
    <property type="entry name" value="Tetratricopeptide repeat domain"/>
    <property type="match status" value="1"/>
</dbReference>
<dbReference type="EMBL" id="LDSI01000010">
    <property type="protein sequence ID" value="KTS98655.1"/>
    <property type="molecule type" value="Genomic_DNA"/>
</dbReference>
<sequence length="243" mass="27116">MRKGAGARLLAVFVVSGCVSSPSQPGAAELRLQLGMHYLAVNDYSAARRNFLRAQAAAPKDYRVQLAFARLAQRQGQTSAAHLHFLQAQQIAPYNGYIANNYGAFLCTLGQYDEAHQQFIRAKDAQEGDARIDAYELSGYCYLRAGDRQSARAALSYARDADRSKGESLLAEAERAVEHDQWANLALLLELYQPLPETARSLALHIRFAAQQGNHADVSRYGDQLARRFPQSIQYQRYLANEY</sequence>
<accession>A0AB34VHL6</accession>
<dbReference type="InterPro" id="IPR011990">
    <property type="entry name" value="TPR-like_helical_dom_sf"/>
</dbReference>
<dbReference type="NCBIfam" id="TIGR02521">
    <property type="entry name" value="type_IV_pilW"/>
    <property type="match status" value="1"/>
</dbReference>
<evidence type="ECO:0000313" key="3">
    <source>
        <dbReference type="Proteomes" id="UP000072520"/>
    </source>
</evidence>
<dbReference type="AlphaFoldDB" id="A0AB34VHL6"/>